<keyword evidence="2" id="KW-0812">Transmembrane</keyword>
<evidence type="ECO:0000313" key="5">
    <source>
        <dbReference type="Proteomes" id="UP001476247"/>
    </source>
</evidence>
<protein>
    <recommendedName>
        <fullName evidence="3">Protein kinase domain-containing protein</fullName>
    </recommendedName>
</protein>
<dbReference type="PANTHER" id="PTHR12984">
    <property type="entry name" value="SCY1-RELATED S/T PROTEIN KINASE-LIKE"/>
    <property type="match status" value="1"/>
</dbReference>
<keyword evidence="2" id="KW-1133">Transmembrane helix</keyword>
<dbReference type="EMBL" id="BAABUJ010000063">
    <property type="protein sequence ID" value="GAA5806353.1"/>
    <property type="molecule type" value="Genomic_DNA"/>
</dbReference>
<organism evidence="4 5">
    <name type="scientific">Helicostylum pulchrum</name>
    <dbReference type="NCBI Taxonomy" id="562976"/>
    <lineage>
        <taxon>Eukaryota</taxon>
        <taxon>Fungi</taxon>
        <taxon>Fungi incertae sedis</taxon>
        <taxon>Mucoromycota</taxon>
        <taxon>Mucoromycotina</taxon>
        <taxon>Mucoromycetes</taxon>
        <taxon>Mucorales</taxon>
        <taxon>Mucorineae</taxon>
        <taxon>Mucoraceae</taxon>
        <taxon>Helicostylum</taxon>
    </lineage>
</organism>
<dbReference type="Gene3D" id="1.10.510.10">
    <property type="entry name" value="Transferase(Phosphotransferase) domain 1"/>
    <property type="match status" value="1"/>
</dbReference>
<gene>
    <name evidence="4" type="ORF">HPULCUR_011886</name>
</gene>
<dbReference type="InterPro" id="IPR000719">
    <property type="entry name" value="Prot_kinase_dom"/>
</dbReference>
<keyword evidence="2" id="KW-0472">Membrane</keyword>
<dbReference type="Proteomes" id="UP001476247">
    <property type="component" value="Unassembled WGS sequence"/>
</dbReference>
<evidence type="ECO:0000256" key="1">
    <source>
        <dbReference type="SAM" id="MobiDB-lite"/>
    </source>
</evidence>
<dbReference type="InterPro" id="IPR011009">
    <property type="entry name" value="Kinase-like_dom_sf"/>
</dbReference>
<keyword evidence="5" id="KW-1185">Reference proteome</keyword>
<proteinExistence type="predicted"/>
<dbReference type="SMART" id="SM00220">
    <property type="entry name" value="S_TKc"/>
    <property type="match status" value="1"/>
</dbReference>
<feature type="transmembrane region" description="Helical" evidence="2">
    <location>
        <begin position="399"/>
        <end position="419"/>
    </location>
</feature>
<dbReference type="InterPro" id="IPR051177">
    <property type="entry name" value="CIK-Related_Protein"/>
</dbReference>
<feature type="region of interest" description="Disordered" evidence="1">
    <location>
        <begin position="258"/>
        <end position="288"/>
    </location>
</feature>
<dbReference type="Pfam" id="PF00069">
    <property type="entry name" value="Pkinase"/>
    <property type="match status" value="1"/>
</dbReference>
<comment type="caution">
    <text evidence="4">The sequence shown here is derived from an EMBL/GenBank/DDBJ whole genome shotgun (WGS) entry which is preliminary data.</text>
</comment>
<name>A0ABP9YHC4_9FUNG</name>
<evidence type="ECO:0000259" key="3">
    <source>
        <dbReference type="PROSITE" id="PS50011"/>
    </source>
</evidence>
<feature type="compositionally biased region" description="Polar residues" evidence="1">
    <location>
        <begin position="319"/>
        <end position="338"/>
    </location>
</feature>
<reference evidence="4 5" key="1">
    <citation type="submission" date="2024-04" db="EMBL/GenBank/DDBJ databases">
        <title>genome sequences of Mucor flavus KT1a and Helicostylum pulchrum KT1b strains isolation_sourced from the surface of a dry-aged beef.</title>
        <authorList>
            <person name="Toyotome T."/>
            <person name="Hosono M."/>
            <person name="Torimaru M."/>
            <person name="Fukuda K."/>
            <person name="Mikami N."/>
        </authorList>
    </citation>
    <scope>NUCLEOTIDE SEQUENCE [LARGE SCALE GENOMIC DNA]</scope>
    <source>
        <strain evidence="4 5">KT1b</strain>
    </source>
</reference>
<dbReference type="SUPFAM" id="SSF56112">
    <property type="entry name" value="Protein kinase-like (PK-like)"/>
    <property type="match status" value="1"/>
</dbReference>
<dbReference type="PROSITE" id="PS50011">
    <property type="entry name" value="PROTEIN_KINASE_DOM"/>
    <property type="match status" value="1"/>
</dbReference>
<dbReference type="PANTHER" id="PTHR12984:SF6">
    <property type="entry name" value="SCY1-LIKE PROTEIN 2"/>
    <property type="match status" value="1"/>
</dbReference>
<accession>A0ABP9YHC4</accession>
<feature type="region of interest" description="Disordered" evidence="1">
    <location>
        <begin position="302"/>
        <end position="338"/>
    </location>
</feature>
<evidence type="ECO:0000256" key="2">
    <source>
        <dbReference type="SAM" id="Phobius"/>
    </source>
</evidence>
<evidence type="ECO:0000313" key="4">
    <source>
        <dbReference type="EMBL" id="GAA5806353.1"/>
    </source>
</evidence>
<sequence>MSIVCSGYVNNTLLFITKENELHSLGSSSQPLSNITGYPNTSFDGLCSYSPDTFSMYLSFTSENNSTIYQLHLNNPPRFSATPTIVLPTNTTLHSFAHIVGRNDTQTMAYITTQQDQRLTFTLQNLNNITQQTSKPIQERAVLTASGSTLYVIESHFIEQYRFDSLDYCSTPFISNINDQTSGTIITGNINQYIALYQASNSQLDIYKHDTLLSNYTTMVMSNGFVNLSSPDNNATQVATTLSELSSTRTGETFRSATTVTASANSHTVEGSEVRTRKHTTTTATTETAASSATPLIAINGESKLDTKSPPNLLKRSITPEQTESSPDGSYTVQKTSISSEEDLPVVMAILDPSDDVMQDPPYNILVLAGDSAQGYHFYNYSGSSLWHPDARGLSGGTIAGIVIGIIAFIALVLGALWYTKKRKNDKNSLQRTYRSMPVSSQPTDAHVATSYMTSVNHSQTSSILIETGSVPDEYRDSSRPDIRPLTYYGTHIKYAELSNDELQALEPDVAGPLYLFSGKYTSGEEEKVTYLRDGYAIRTFVDADDGIKHTIHYFSASNLKTFVRSVNAVLSCTKSQYIMKSKQGIVLCKPTPRFNYQYIWITSPMIPEHSLYYLLFERKTWTFVDHHNPDYKIWSIYAVLKSVETLHASKFVHLAIDLKAFYYDDETKATDWRLGNFGYAQPTNGGQKAAVEADAAPHTAFTAPEVIRNGSPSCHHGGEASDVWSVACVIYTIATGGGLLFENDTQVKNLITFNDDMKQHLKISVRDNIENQVFKSILQDMLQVDPTQRKSIAKVLDDWNLIYNMEE</sequence>
<feature type="domain" description="Protein kinase" evidence="3">
    <location>
        <begin position="515"/>
        <end position="804"/>
    </location>
</feature>
<feature type="compositionally biased region" description="Polar residues" evidence="1">
    <location>
        <begin position="258"/>
        <end position="269"/>
    </location>
</feature>